<evidence type="ECO:0000259" key="2">
    <source>
        <dbReference type="Pfam" id="PF07811"/>
    </source>
</evidence>
<protein>
    <submittedName>
        <fullName evidence="3">Pilus assembly protein</fullName>
    </submittedName>
</protein>
<evidence type="ECO:0000313" key="4">
    <source>
        <dbReference type="Proteomes" id="UP000326789"/>
    </source>
</evidence>
<keyword evidence="1" id="KW-0812">Transmembrane</keyword>
<dbReference type="InterPro" id="IPR012495">
    <property type="entry name" value="TadE-like_dom"/>
</dbReference>
<name>A0A5N3R942_9VIBR</name>
<sequence>MGIAKISRMKGLAIVEFTLVSWIVFLLIFLILAIGVYVFSLQMVSEATRKSARLATVCWVEDRDNIAGMVVKDIPLLGFSASNIEVAYLNASGTEITSGYTTNPGFGDIKFVRARATGYGIQLISNLNFLGSSGYLTAPAFETILPAESLGVVRADSNIRARCPKLP</sequence>
<reference evidence="3 4" key="1">
    <citation type="submission" date="2019-09" db="EMBL/GenBank/DDBJ databases">
        <title>Whole genome sequence of Vibrio fortis.</title>
        <authorList>
            <person name="Das S.K."/>
        </authorList>
    </citation>
    <scope>NUCLEOTIDE SEQUENCE [LARGE SCALE GENOMIC DNA]</scope>
    <source>
        <strain evidence="3 4">AN60</strain>
    </source>
</reference>
<dbReference type="EMBL" id="VWSE01000003">
    <property type="protein sequence ID" value="KAB0290472.1"/>
    <property type="molecule type" value="Genomic_DNA"/>
</dbReference>
<evidence type="ECO:0000256" key="1">
    <source>
        <dbReference type="SAM" id="Phobius"/>
    </source>
</evidence>
<feature type="domain" description="TadE-like" evidence="2">
    <location>
        <begin position="11"/>
        <end position="53"/>
    </location>
</feature>
<evidence type="ECO:0000313" key="3">
    <source>
        <dbReference type="EMBL" id="KAB0290472.1"/>
    </source>
</evidence>
<keyword evidence="1" id="KW-0472">Membrane</keyword>
<dbReference type="RefSeq" id="WP_150869194.1">
    <property type="nucleotide sequence ID" value="NZ_BTGL01000003.1"/>
</dbReference>
<proteinExistence type="predicted"/>
<accession>A0A5N3R942</accession>
<feature type="transmembrane region" description="Helical" evidence="1">
    <location>
        <begin position="12"/>
        <end position="39"/>
    </location>
</feature>
<dbReference type="AlphaFoldDB" id="A0A5N3R942"/>
<organism evidence="3 4">
    <name type="scientific">Vibrio fortis</name>
    <dbReference type="NCBI Taxonomy" id="212667"/>
    <lineage>
        <taxon>Bacteria</taxon>
        <taxon>Pseudomonadati</taxon>
        <taxon>Pseudomonadota</taxon>
        <taxon>Gammaproteobacteria</taxon>
        <taxon>Vibrionales</taxon>
        <taxon>Vibrionaceae</taxon>
        <taxon>Vibrio</taxon>
    </lineage>
</organism>
<dbReference type="Pfam" id="PF07811">
    <property type="entry name" value="TadE"/>
    <property type="match status" value="1"/>
</dbReference>
<dbReference type="Proteomes" id="UP000326789">
    <property type="component" value="Unassembled WGS sequence"/>
</dbReference>
<gene>
    <name evidence="3" type="ORF">F2P58_06040</name>
</gene>
<keyword evidence="1" id="KW-1133">Transmembrane helix</keyword>
<comment type="caution">
    <text evidence="3">The sequence shown here is derived from an EMBL/GenBank/DDBJ whole genome shotgun (WGS) entry which is preliminary data.</text>
</comment>